<proteinExistence type="predicted"/>
<feature type="compositionally biased region" description="Polar residues" evidence="4">
    <location>
        <begin position="31"/>
        <end position="69"/>
    </location>
</feature>
<dbReference type="InterPro" id="IPR015943">
    <property type="entry name" value="WD40/YVTN_repeat-like_dom_sf"/>
</dbReference>
<dbReference type="AlphaFoldDB" id="A0A8H7QA66"/>
<evidence type="ECO:0000313" key="5">
    <source>
        <dbReference type="EMBL" id="KAG2188636.1"/>
    </source>
</evidence>
<dbReference type="InterPro" id="IPR001680">
    <property type="entry name" value="WD40_rpt"/>
</dbReference>
<dbReference type="SMART" id="SM00320">
    <property type="entry name" value="WD40"/>
    <property type="match status" value="3"/>
</dbReference>
<dbReference type="PROSITE" id="PS50082">
    <property type="entry name" value="WD_REPEATS_2"/>
    <property type="match status" value="2"/>
</dbReference>
<evidence type="ECO:0000256" key="4">
    <source>
        <dbReference type="SAM" id="MobiDB-lite"/>
    </source>
</evidence>
<dbReference type="InterPro" id="IPR019775">
    <property type="entry name" value="WD40_repeat_CS"/>
</dbReference>
<evidence type="ECO:0000256" key="2">
    <source>
        <dbReference type="ARBA" id="ARBA00022737"/>
    </source>
</evidence>
<dbReference type="Gene3D" id="2.130.10.10">
    <property type="entry name" value="YVTN repeat-like/Quinoprotein amine dehydrogenase"/>
    <property type="match status" value="1"/>
</dbReference>
<name>A0A8H7QA66_9FUNG</name>
<dbReference type="PROSITE" id="PS50294">
    <property type="entry name" value="WD_REPEATS_REGION"/>
    <property type="match status" value="1"/>
</dbReference>
<evidence type="ECO:0000256" key="3">
    <source>
        <dbReference type="PROSITE-ProRule" id="PRU00221"/>
    </source>
</evidence>
<sequence>MSQQNYQQTPQQPPLKSVSLPQRYPQIVHNPYQNISSVAGSTDTLQSTLPSASPRPSQHQPYPNPQTAQYPPMSAQDHPHLESRNGRHSNKGKEIYTYHAPWPVYAMDWSKAPTEKGGFRLALGSFIEEHENKLQIVTRSDLVDDMYASQHSDFAVLAETDSYYPITKVLWEPYKGKHRTDLLATTGDILRLWELVDSPSYGSNTIGGRGSGENPNGCPQKLVKKSELMNVKQTDFSAPLTSFDWNVTDPSLVVTSSIDTTCTVWNVETNQAKTQLIAHDKDVYDVAFMHGTADIFASVGADGSVRMFDLRSLEHSTILYETPQPTNNVVGGPAGGGPAPLLRLEFNRMEHHLLATFHMDSMSVQILDIRFPSTPVTELVKSHNASVNCISWAPHDSGQICTGGDDSQVLVWDLNLAANNSSPTTSTTNRSSHHRQSYHNGHPQMQRHISDPILAYSAESEINSLCWNQGLTEWIGVGFGKTVQALRV</sequence>
<feature type="repeat" description="WD" evidence="3">
    <location>
        <begin position="380"/>
        <end position="422"/>
    </location>
</feature>
<evidence type="ECO:0000313" key="6">
    <source>
        <dbReference type="Proteomes" id="UP000612746"/>
    </source>
</evidence>
<dbReference type="Proteomes" id="UP000612746">
    <property type="component" value="Unassembled WGS sequence"/>
</dbReference>
<dbReference type="Pfam" id="PF00400">
    <property type="entry name" value="WD40"/>
    <property type="match status" value="2"/>
</dbReference>
<reference evidence="5" key="1">
    <citation type="submission" date="2020-12" db="EMBL/GenBank/DDBJ databases">
        <title>Metabolic potential, ecology and presence of endohyphal bacteria is reflected in genomic diversity of Mucoromycotina.</title>
        <authorList>
            <person name="Muszewska A."/>
            <person name="Okrasinska A."/>
            <person name="Steczkiewicz K."/>
            <person name="Drgas O."/>
            <person name="Orlowska M."/>
            <person name="Perlinska-Lenart U."/>
            <person name="Aleksandrzak-Piekarczyk T."/>
            <person name="Szatraj K."/>
            <person name="Zielenkiewicz U."/>
            <person name="Pilsyk S."/>
            <person name="Malc E."/>
            <person name="Mieczkowski P."/>
            <person name="Kruszewska J.S."/>
            <person name="Biernat P."/>
            <person name="Pawlowska J."/>
        </authorList>
    </citation>
    <scope>NUCLEOTIDE SEQUENCE</scope>
    <source>
        <strain evidence="5">WA0000051536</strain>
    </source>
</reference>
<feature type="compositionally biased region" description="Low complexity" evidence="4">
    <location>
        <begin position="421"/>
        <end position="430"/>
    </location>
</feature>
<evidence type="ECO:0000256" key="1">
    <source>
        <dbReference type="ARBA" id="ARBA00022574"/>
    </source>
</evidence>
<dbReference type="PROSITE" id="PS00678">
    <property type="entry name" value="WD_REPEATS_1"/>
    <property type="match status" value="1"/>
</dbReference>
<dbReference type="InterPro" id="IPR045159">
    <property type="entry name" value="DCAF7-like"/>
</dbReference>
<evidence type="ECO:0008006" key="7">
    <source>
        <dbReference type="Google" id="ProtNLM"/>
    </source>
</evidence>
<dbReference type="InterPro" id="IPR036322">
    <property type="entry name" value="WD40_repeat_dom_sf"/>
</dbReference>
<comment type="caution">
    <text evidence="5">The sequence shown here is derived from an EMBL/GenBank/DDBJ whole genome shotgun (WGS) entry which is preliminary data.</text>
</comment>
<keyword evidence="1 3" id="KW-0853">WD repeat</keyword>
<keyword evidence="2" id="KW-0677">Repeat</keyword>
<protein>
    <recommendedName>
        <fullName evidence="7">WD40 repeat-like protein</fullName>
    </recommendedName>
</protein>
<dbReference type="SUPFAM" id="SSF50978">
    <property type="entry name" value="WD40 repeat-like"/>
    <property type="match status" value="1"/>
</dbReference>
<feature type="compositionally biased region" description="Low complexity" evidence="4">
    <location>
        <begin position="1"/>
        <end position="10"/>
    </location>
</feature>
<dbReference type="EMBL" id="JAEPRA010000002">
    <property type="protein sequence ID" value="KAG2188636.1"/>
    <property type="molecule type" value="Genomic_DNA"/>
</dbReference>
<keyword evidence="6" id="KW-1185">Reference proteome</keyword>
<gene>
    <name evidence="5" type="ORF">INT44_001391</name>
</gene>
<organism evidence="5 6">
    <name type="scientific">Umbelopsis vinacea</name>
    <dbReference type="NCBI Taxonomy" id="44442"/>
    <lineage>
        <taxon>Eukaryota</taxon>
        <taxon>Fungi</taxon>
        <taxon>Fungi incertae sedis</taxon>
        <taxon>Mucoromycota</taxon>
        <taxon>Mucoromycotina</taxon>
        <taxon>Umbelopsidomycetes</taxon>
        <taxon>Umbelopsidales</taxon>
        <taxon>Umbelopsidaceae</taxon>
        <taxon>Umbelopsis</taxon>
    </lineage>
</organism>
<feature type="region of interest" description="Disordered" evidence="4">
    <location>
        <begin position="1"/>
        <end position="92"/>
    </location>
</feature>
<feature type="compositionally biased region" description="Basic and acidic residues" evidence="4">
    <location>
        <begin position="77"/>
        <end position="92"/>
    </location>
</feature>
<dbReference type="PANTHER" id="PTHR19919">
    <property type="entry name" value="WD REPEAT CONTAINING PROTEIN"/>
    <property type="match status" value="1"/>
</dbReference>
<feature type="region of interest" description="Disordered" evidence="4">
    <location>
        <begin position="421"/>
        <end position="444"/>
    </location>
</feature>
<feature type="repeat" description="WD" evidence="3">
    <location>
        <begin position="276"/>
        <end position="318"/>
    </location>
</feature>
<dbReference type="OrthoDB" id="1284551at2759"/>
<accession>A0A8H7QA66</accession>